<dbReference type="InterPro" id="IPR023395">
    <property type="entry name" value="MCP_dom_sf"/>
</dbReference>
<comment type="subcellular location">
    <subcellularLocation>
        <location evidence="1">Membrane</location>
        <topology evidence="1">Multi-pass membrane protein</topology>
    </subcellularLocation>
</comment>
<evidence type="ECO:0000256" key="6">
    <source>
        <dbReference type="ARBA" id="ARBA00022989"/>
    </source>
</evidence>
<evidence type="ECO:0000313" key="10">
    <source>
        <dbReference type="EMBL" id="OMH85600.1"/>
    </source>
</evidence>
<keyword evidence="4 8" id="KW-0812">Transmembrane</keyword>
<sequence>MDLLKVRLQTHVGSHTSLSSLILRIYKQQGIPGYYSGLSAAVLRQASYSTIRFGVYEEAKKLFRRPDGTVSPLSAIMSGILGGAAGGIVGNPADVANVRMQNDGSLPSHLRRNYKNVFDALIRMVREEGLRSLFNGVIPNVTRGVIMTTSQISVYDIAKDAMVSGLGMSPASTITHIGSSTIAALVSTTTTSPIDVAKTRIMNSSGKEYRNLGHAVATIYKSEGVSALFKGWVPSFFRLAPHSVLLFILLEQLKAVYIRKHSYAV</sequence>
<dbReference type="PANTHER" id="PTHR45618">
    <property type="entry name" value="MITOCHONDRIAL DICARBOXYLATE CARRIER-RELATED"/>
    <property type="match status" value="1"/>
</dbReference>
<keyword evidence="5" id="KW-0677">Repeat</keyword>
<feature type="repeat" description="Solcar" evidence="8">
    <location>
        <begin position="73"/>
        <end position="161"/>
    </location>
</feature>
<feature type="repeat" description="Solcar" evidence="8">
    <location>
        <begin position="1"/>
        <end position="62"/>
    </location>
</feature>
<protein>
    <submittedName>
        <fullName evidence="10">Mitochondrial dicarboxylate transporter</fullName>
    </submittedName>
</protein>
<proteinExistence type="inferred from homology"/>
<feature type="repeat" description="Solcar" evidence="8">
    <location>
        <begin position="171"/>
        <end position="256"/>
    </location>
</feature>
<dbReference type="GO" id="GO:0016020">
    <property type="term" value="C:membrane"/>
    <property type="evidence" value="ECO:0007669"/>
    <property type="project" value="UniProtKB-SubCell"/>
</dbReference>
<dbReference type="OrthoDB" id="448427at2759"/>
<gene>
    <name evidence="10" type="ORF">AX774_g834</name>
</gene>
<keyword evidence="6" id="KW-1133">Transmembrane helix</keyword>
<evidence type="ECO:0000256" key="2">
    <source>
        <dbReference type="ARBA" id="ARBA00006375"/>
    </source>
</evidence>
<dbReference type="Proteomes" id="UP000188320">
    <property type="component" value="Unassembled WGS sequence"/>
</dbReference>
<keyword evidence="3 9" id="KW-0813">Transport</keyword>
<evidence type="ECO:0000256" key="4">
    <source>
        <dbReference type="ARBA" id="ARBA00022692"/>
    </source>
</evidence>
<dbReference type="AlphaFoldDB" id="A0A1R1PX90"/>
<comment type="caution">
    <text evidence="10">The sequence shown here is derived from an EMBL/GenBank/DDBJ whole genome shotgun (WGS) entry which is preliminary data.</text>
</comment>
<evidence type="ECO:0000256" key="7">
    <source>
        <dbReference type="ARBA" id="ARBA00023136"/>
    </source>
</evidence>
<accession>A0A1R1PX90</accession>
<evidence type="ECO:0000256" key="9">
    <source>
        <dbReference type="RuleBase" id="RU000488"/>
    </source>
</evidence>
<evidence type="ECO:0000256" key="5">
    <source>
        <dbReference type="ARBA" id="ARBA00022737"/>
    </source>
</evidence>
<dbReference type="Gene3D" id="1.50.40.10">
    <property type="entry name" value="Mitochondrial carrier domain"/>
    <property type="match status" value="1"/>
</dbReference>
<keyword evidence="7 8" id="KW-0472">Membrane</keyword>
<evidence type="ECO:0000256" key="8">
    <source>
        <dbReference type="PROSITE-ProRule" id="PRU00282"/>
    </source>
</evidence>
<evidence type="ECO:0000313" key="11">
    <source>
        <dbReference type="Proteomes" id="UP000188320"/>
    </source>
</evidence>
<keyword evidence="11" id="KW-1185">Reference proteome</keyword>
<dbReference type="PROSITE" id="PS50920">
    <property type="entry name" value="SOLCAR"/>
    <property type="match status" value="3"/>
</dbReference>
<dbReference type="InterPro" id="IPR050391">
    <property type="entry name" value="Mito_Metabolite_Transporter"/>
</dbReference>
<evidence type="ECO:0000256" key="3">
    <source>
        <dbReference type="ARBA" id="ARBA00022448"/>
    </source>
</evidence>
<dbReference type="EMBL" id="LSSK01000070">
    <property type="protein sequence ID" value="OMH85600.1"/>
    <property type="molecule type" value="Genomic_DNA"/>
</dbReference>
<evidence type="ECO:0000256" key="1">
    <source>
        <dbReference type="ARBA" id="ARBA00004141"/>
    </source>
</evidence>
<dbReference type="SUPFAM" id="SSF103506">
    <property type="entry name" value="Mitochondrial carrier"/>
    <property type="match status" value="1"/>
</dbReference>
<organism evidence="10 11">
    <name type="scientific">Zancudomyces culisetae</name>
    <name type="common">Gut fungus</name>
    <name type="synonym">Smittium culisetae</name>
    <dbReference type="NCBI Taxonomy" id="1213189"/>
    <lineage>
        <taxon>Eukaryota</taxon>
        <taxon>Fungi</taxon>
        <taxon>Fungi incertae sedis</taxon>
        <taxon>Zoopagomycota</taxon>
        <taxon>Kickxellomycotina</taxon>
        <taxon>Harpellomycetes</taxon>
        <taxon>Harpellales</taxon>
        <taxon>Legeriomycetaceae</taxon>
        <taxon>Zancudomyces</taxon>
    </lineage>
</organism>
<comment type="similarity">
    <text evidence="2 9">Belongs to the mitochondrial carrier (TC 2.A.29) family.</text>
</comment>
<dbReference type="InterPro" id="IPR018108">
    <property type="entry name" value="MCP_transmembrane"/>
</dbReference>
<name>A0A1R1PX90_ZANCU</name>
<dbReference type="Pfam" id="PF00153">
    <property type="entry name" value="Mito_carr"/>
    <property type="match status" value="3"/>
</dbReference>
<reference evidence="11" key="1">
    <citation type="submission" date="2017-01" db="EMBL/GenBank/DDBJ databases">
        <authorList>
            <person name="Wang Y."/>
            <person name="White M."/>
            <person name="Kvist S."/>
            <person name="Moncalvo J.-M."/>
        </authorList>
    </citation>
    <scope>NUCLEOTIDE SEQUENCE [LARGE SCALE GENOMIC DNA]</scope>
    <source>
        <strain evidence="11">COL-18-3</strain>
    </source>
</reference>